<feature type="domain" description="DNA helicase Pif1-like DEAD-box helicase" evidence="2">
    <location>
        <begin position="5"/>
        <end position="64"/>
    </location>
</feature>
<keyword evidence="1" id="KW-0233">DNA recombination</keyword>
<dbReference type="SUPFAM" id="SSF52540">
    <property type="entry name" value="P-loop containing nucleoside triphosphate hydrolases"/>
    <property type="match status" value="1"/>
</dbReference>
<name>A0A815U2W8_9BILA</name>
<dbReference type="Gene3D" id="3.40.50.300">
    <property type="entry name" value="P-loop containing nucleotide triphosphate hydrolases"/>
    <property type="match status" value="1"/>
</dbReference>
<keyword evidence="1" id="KW-0067">ATP-binding</keyword>
<sequence length="65" mass="7117">MYEALNENQRQAVDEILEACYRRSVTTASCLFIDGPGGTGKTYLYNTLCYLFKGQGVSGLTVASQ</sequence>
<keyword evidence="1" id="KW-0227">DNA damage</keyword>
<dbReference type="GO" id="GO:0043139">
    <property type="term" value="F:5'-3' DNA helicase activity"/>
    <property type="evidence" value="ECO:0007669"/>
    <property type="project" value="UniProtKB-EC"/>
</dbReference>
<gene>
    <name evidence="3" type="ORF">IZO911_LOCUS45644</name>
</gene>
<keyword evidence="1" id="KW-0234">DNA repair</keyword>
<dbReference type="Pfam" id="PF05970">
    <property type="entry name" value="PIF1"/>
    <property type="match status" value="1"/>
</dbReference>
<dbReference type="PANTHER" id="PTHR10492">
    <property type="match status" value="1"/>
</dbReference>
<protein>
    <recommendedName>
        <fullName evidence="1">ATP-dependent DNA helicase</fullName>
        <ecNumber evidence="1">5.6.2.3</ecNumber>
    </recommendedName>
</protein>
<dbReference type="InterPro" id="IPR027417">
    <property type="entry name" value="P-loop_NTPase"/>
</dbReference>
<dbReference type="InterPro" id="IPR010285">
    <property type="entry name" value="DNA_helicase_pif1-like_DEAD"/>
</dbReference>
<dbReference type="GO" id="GO:0005524">
    <property type="term" value="F:ATP binding"/>
    <property type="evidence" value="ECO:0007669"/>
    <property type="project" value="UniProtKB-KW"/>
</dbReference>
<comment type="cofactor">
    <cofactor evidence="1">
        <name>Mg(2+)</name>
        <dbReference type="ChEBI" id="CHEBI:18420"/>
    </cofactor>
</comment>
<comment type="caution">
    <text evidence="3">The sequence shown here is derived from an EMBL/GenBank/DDBJ whole genome shotgun (WGS) entry which is preliminary data.</text>
</comment>
<dbReference type="GO" id="GO:0006310">
    <property type="term" value="P:DNA recombination"/>
    <property type="evidence" value="ECO:0007669"/>
    <property type="project" value="UniProtKB-KW"/>
</dbReference>
<evidence type="ECO:0000259" key="2">
    <source>
        <dbReference type="Pfam" id="PF05970"/>
    </source>
</evidence>
<dbReference type="PANTHER" id="PTHR10492:SF57">
    <property type="entry name" value="ATP-DEPENDENT DNA HELICASE"/>
    <property type="match status" value="1"/>
</dbReference>
<accession>A0A815U2W8</accession>
<dbReference type="GO" id="GO:0016787">
    <property type="term" value="F:hydrolase activity"/>
    <property type="evidence" value="ECO:0007669"/>
    <property type="project" value="UniProtKB-KW"/>
</dbReference>
<reference evidence="3" key="1">
    <citation type="submission" date="2021-02" db="EMBL/GenBank/DDBJ databases">
        <authorList>
            <person name="Nowell W R."/>
        </authorList>
    </citation>
    <scope>NUCLEOTIDE SEQUENCE</scope>
</reference>
<dbReference type="AlphaFoldDB" id="A0A815U2W8"/>
<comment type="catalytic activity">
    <reaction evidence="1">
        <text>ATP + H2O = ADP + phosphate + H(+)</text>
        <dbReference type="Rhea" id="RHEA:13065"/>
        <dbReference type="ChEBI" id="CHEBI:15377"/>
        <dbReference type="ChEBI" id="CHEBI:15378"/>
        <dbReference type="ChEBI" id="CHEBI:30616"/>
        <dbReference type="ChEBI" id="CHEBI:43474"/>
        <dbReference type="ChEBI" id="CHEBI:456216"/>
        <dbReference type="EC" id="5.6.2.3"/>
    </reaction>
</comment>
<dbReference type="EC" id="5.6.2.3" evidence="1"/>
<keyword evidence="1" id="KW-0347">Helicase</keyword>
<keyword evidence="1" id="KW-0547">Nucleotide-binding</keyword>
<evidence type="ECO:0000313" key="4">
    <source>
        <dbReference type="Proteomes" id="UP000663860"/>
    </source>
</evidence>
<dbReference type="EMBL" id="CAJNOE010004745">
    <property type="protein sequence ID" value="CAF1515199.1"/>
    <property type="molecule type" value="Genomic_DNA"/>
</dbReference>
<dbReference type="GO" id="GO:0000723">
    <property type="term" value="P:telomere maintenance"/>
    <property type="evidence" value="ECO:0007669"/>
    <property type="project" value="InterPro"/>
</dbReference>
<evidence type="ECO:0000313" key="3">
    <source>
        <dbReference type="EMBL" id="CAF1515199.1"/>
    </source>
</evidence>
<proteinExistence type="inferred from homology"/>
<feature type="non-terminal residue" evidence="3">
    <location>
        <position position="65"/>
    </location>
</feature>
<keyword evidence="1" id="KW-0378">Hydrolase</keyword>
<comment type="similarity">
    <text evidence="1">Belongs to the helicase family.</text>
</comment>
<dbReference type="GO" id="GO:0006281">
    <property type="term" value="P:DNA repair"/>
    <property type="evidence" value="ECO:0007669"/>
    <property type="project" value="UniProtKB-KW"/>
</dbReference>
<dbReference type="Proteomes" id="UP000663860">
    <property type="component" value="Unassembled WGS sequence"/>
</dbReference>
<organism evidence="3 4">
    <name type="scientific">Adineta steineri</name>
    <dbReference type="NCBI Taxonomy" id="433720"/>
    <lineage>
        <taxon>Eukaryota</taxon>
        <taxon>Metazoa</taxon>
        <taxon>Spiralia</taxon>
        <taxon>Gnathifera</taxon>
        <taxon>Rotifera</taxon>
        <taxon>Eurotatoria</taxon>
        <taxon>Bdelloidea</taxon>
        <taxon>Adinetida</taxon>
        <taxon>Adinetidae</taxon>
        <taxon>Adineta</taxon>
    </lineage>
</organism>
<evidence type="ECO:0000256" key="1">
    <source>
        <dbReference type="RuleBase" id="RU363044"/>
    </source>
</evidence>